<evidence type="ECO:0000256" key="1">
    <source>
        <dbReference type="SAM" id="SignalP"/>
    </source>
</evidence>
<dbReference type="InterPro" id="IPR016987">
    <property type="entry name" value="UCP023238"/>
</dbReference>
<dbReference type="RefSeq" id="WP_062901014.1">
    <property type="nucleotide sequence ID" value="NZ_CP013342.1"/>
</dbReference>
<dbReference type="PIRSF" id="PIRSF032038">
    <property type="entry name" value="UCP023238"/>
    <property type="match status" value="1"/>
</dbReference>
<dbReference type="Proteomes" id="UP000076234">
    <property type="component" value="Chromosome"/>
</dbReference>
<protein>
    <submittedName>
        <fullName evidence="2">Uncharacterized protein</fullName>
    </submittedName>
</protein>
<evidence type="ECO:0000313" key="3">
    <source>
        <dbReference type="Proteomes" id="UP000076234"/>
    </source>
</evidence>
<dbReference type="AlphaFoldDB" id="A0A142VVW9"/>
<sequence length="179" mass="19622">MSQLSSRIVAAVAVMGCLVVTPASAKDKDKAAPRPAQIEQLYACRDIADPTQRLACFDREVGSLASADEAREIVFTDRETAKKTRRGLFGFSFPKLGGIFGGDEDEVREIDTVIKSVSMNQSGKYTMTMEDGAVWSQIDTTVLPRQPKPGQKIHIKTATMGSYFASVEGGRSIRMKRDR</sequence>
<dbReference type="EMBL" id="CP013342">
    <property type="protein sequence ID" value="AMU93968.1"/>
    <property type="molecule type" value="Genomic_DNA"/>
</dbReference>
<feature type="chain" id="PRO_5007502387" evidence="1">
    <location>
        <begin position="26"/>
        <end position="179"/>
    </location>
</feature>
<proteinExistence type="predicted"/>
<accession>A0A142VVW9</accession>
<organism evidence="2 3">
    <name type="scientific">Sphingopyxis terrae subsp. terrae NBRC 15098</name>
    <dbReference type="NCBI Taxonomy" id="1219058"/>
    <lineage>
        <taxon>Bacteria</taxon>
        <taxon>Pseudomonadati</taxon>
        <taxon>Pseudomonadota</taxon>
        <taxon>Alphaproteobacteria</taxon>
        <taxon>Sphingomonadales</taxon>
        <taxon>Sphingomonadaceae</taxon>
        <taxon>Sphingopyxis</taxon>
    </lineage>
</organism>
<gene>
    <name evidence="2" type="ORF">AOA14_05045</name>
</gene>
<feature type="signal peptide" evidence="1">
    <location>
        <begin position="1"/>
        <end position="25"/>
    </location>
</feature>
<dbReference type="KEGG" id="ster:AOA14_05045"/>
<reference evidence="2 3" key="2">
    <citation type="journal article" date="2016" name="Genome Announc.">
        <title>Complete Genome Sequence of Sphingopyxis terrae Strain 203-1 (NBRC 111660), a Polyethylene Glycol Degrader.</title>
        <authorList>
            <person name="Ohtsubo Y."/>
            <person name="Nonoyama S."/>
            <person name="Nagata Y."/>
            <person name="Numata M."/>
            <person name="Tsuchikane K."/>
            <person name="Hosoyama A."/>
            <person name="Yamazoe A."/>
            <person name="Tsuda M."/>
            <person name="Fujita N."/>
            <person name="Kawai F."/>
        </authorList>
    </citation>
    <scope>NUCLEOTIDE SEQUENCE [LARGE SCALE GENOMIC DNA]</scope>
    <source>
        <strain evidence="2 3">203-1</strain>
    </source>
</reference>
<keyword evidence="1" id="KW-0732">Signal</keyword>
<reference evidence="3" key="1">
    <citation type="submission" date="2015-11" db="EMBL/GenBank/DDBJ databases">
        <title>Complete genome sequence of a polyethylene glycol-degrading strain Sphingopyxis terrae strain 203-1 (NBRC 15098).</title>
        <authorList>
            <person name="Yoshiyuki O."/>
            <person name="Shouta N."/>
            <person name="Nagata Y."/>
            <person name="Numata M."/>
            <person name="Tsuchikane K."/>
            <person name="Hosoyama A."/>
            <person name="Yamazoe A."/>
            <person name="Tsuda M."/>
            <person name="Fujita N."/>
            <person name="Kawai F."/>
        </authorList>
    </citation>
    <scope>NUCLEOTIDE SEQUENCE [LARGE SCALE GENOMIC DNA]</scope>
    <source>
        <strain evidence="3">203-1</strain>
    </source>
</reference>
<name>A0A142VVW9_9SPHN</name>
<evidence type="ECO:0000313" key="2">
    <source>
        <dbReference type="EMBL" id="AMU93968.1"/>
    </source>
</evidence>
<dbReference type="STRING" id="1219058.AOA14_05045"/>